<dbReference type="PANTHER" id="PTHR43507:SF1">
    <property type="entry name" value="NADH-UBIQUINONE OXIDOREDUCTASE CHAIN 4"/>
    <property type="match status" value="1"/>
</dbReference>
<keyword evidence="10" id="KW-0679">Respiratory chain</keyword>
<keyword evidence="7 10" id="KW-1133">Transmembrane helix</keyword>
<dbReference type="NCBIfam" id="TIGR01972">
    <property type="entry name" value="NDH_I_M"/>
    <property type="match status" value="1"/>
</dbReference>
<keyword evidence="10" id="KW-0813">Transport</keyword>
<feature type="transmembrane region" description="Helical" evidence="10">
    <location>
        <begin position="334"/>
        <end position="356"/>
    </location>
</feature>
<feature type="transmembrane region" description="Helical" evidence="10">
    <location>
        <begin position="266"/>
        <end position="283"/>
    </location>
</feature>
<feature type="transmembrane region" description="Helical" evidence="10">
    <location>
        <begin position="362"/>
        <end position="386"/>
    </location>
</feature>
<dbReference type="InterPro" id="IPR001750">
    <property type="entry name" value="ND/Mrp_TM"/>
</dbReference>
<comment type="function">
    <text evidence="10">Core subunit of the mitochondrial membrane respiratory chain NADH dehydrogenase (Complex I) which catalyzes electron transfer from NADH through the respiratory chain, using ubiquinone as an electron acceptor. Essential for the catalytic activity and assembly of complex I.</text>
</comment>
<feature type="transmembrane region" description="Helical" evidence="10">
    <location>
        <begin position="72"/>
        <end position="92"/>
    </location>
</feature>
<dbReference type="Pfam" id="PF00361">
    <property type="entry name" value="Proton_antipo_M"/>
    <property type="match status" value="1"/>
</dbReference>
<feature type="transmembrane region" description="Helical" evidence="10">
    <location>
        <begin position="170"/>
        <end position="187"/>
    </location>
</feature>
<reference evidence="12" key="1">
    <citation type="journal article" date="2017" name="Mitochondrial DNA Part B Resour">
        <title>Complete mitochondrial genome of the jellyfish, Rhopilema esculentum Kishinouye 1891 (Cnidaria: Scyphozoa) and the phylogenetic relationship in the related species.</title>
        <authorList>
            <person name="Wang Y."/>
            <person name="Sun S."/>
        </authorList>
    </citation>
    <scope>NUCLEOTIDE SEQUENCE</scope>
</reference>
<accession>A0A343FMZ2</accession>
<comment type="catalytic activity">
    <reaction evidence="9 10">
        <text>a ubiquinone + NADH + 5 H(+)(in) = a ubiquinol + NAD(+) + 4 H(+)(out)</text>
        <dbReference type="Rhea" id="RHEA:29091"/>
        <dbReference type="Rhea" id="RHEA-COMP:9565"/>
        <dbReference type="Rhea" id="RHEA-COMP:9566"/>
        <dbReference type="ChEBI" id="CHEBI:15378"/>
        <dbReference type="ChEBI" id="CHEBI:16389"/>
        <dbReference type="ChEBI" id="CHEBI:17976"/>
        <dbReference type="ChEBI" id="CHEBI:57540"/>
        <dbReference type="ChEBI" id="CHEBI:57945"/>
        <dbReference type="EC" id="7.1.1.2"/>
    </reaction>
</comment>
<sequence>MVLWLSILLWTFHDINNLFYFNSTNIWTTLLSNSTQWGPLHFAVDQVSLPFILLTGLLTPICIVISWTSIKFLVKEFILLLLLIHLLLIGVFSSLNILLFYISFEGILIPMFLIIGIWGSRKEKERAAFYFFFFTLVGSLFMLLGIFTIYNEIGTLDYQTLISSKIPKNIQYWVFAGFFLSLAVKVPKIPVHIWLPQAHVEAPVAGSVLLAGVLLKLGGYGLIRFSWPLLPEASEFFSPLIILLGSLAVIYASLSTCRQTDSKKLVAYSSVAHMGIVTIAIFSKTPEGIIAAIILMLAHGFVSSGLFIIVTNLYERLHTRVFRYYRGVVYSMPIFTTLFFLLLLGNIAFPVSLNFIGEFLSIISAFQFSIVATICPLLGMVLSAAYSLTFFNKISFGTTSNHTYFVRDLNRREFYSPFILILLTIILGLSPLLINPALDLPYF</sequence>
<feature type="transmembrane region" description="Helical" evidence="10">
    <location>
        <begin position="414"/>
        <end position="434"/>
    </location>
</feature>
<evidence type="ECO:0000313" key="12">
    <source>
        <dbReference type="EMBL" id="ASR75164.1"/>
    </source>
</evidence>
<feature type="transmembrane region" description="Helical" evidence="10">
    <location>
        <begin position="236"/>
        <end position="254"/>
    </location>
</feature>
<dbReference type="EMBL" id="KY454767">
    <property type="protein sequence ID" value="ASR75164.1"/>
    <property type="molecule type" value="Genomic_DNA"/>
</dbReference>
<keyword evidence="10 12" id="KW-0496">Mitochondrion</keyword>
<dbReference type="AlphaFoldDB" id="A0A343FMZ2"/>
<feature type="transmembrane region" description="Helical" evidence="10">
    <location>
        <begin position="289"/>
        <end position="314"/>
    </location>
</feature>
<keyword evidence="10" id="KW-0830">Ubiquinone</keyword>
<dbReference type="InterPro" id="IPR003918">
    <property type="entry name" value="NADH_UbQ_OxRdtase"/>
</dbReference>
<dbReference type="PANTHER" id="PTHR43507">
    <property type="entry name" value="NADH-UBIQUINONE OXIDOREDUCTASE CHAIN 4"/>
    <property type="match status" value="1"/>
</dbReference>
<dbReference type="GO" id="GO:0003954">
    <property type="term" value="F:NADH dehydrogenase activity"/>
    <property type="evidence" value="ECO:0007669"/>
    <property type="project" value="TreeGrafter"/>
</dbReference>
<dbReference type="SMR" id="A0A343FMZ2"/>
<dbReference type="GO" id="GO:0008137">
    <property type="term" value="F:NADH dehydrogenase (ubiquinone) activity"/>
    <property type="evidence" value="ECO:0007669"/>
    <property type="project" value="UniProtKB-UniRule"/>
</dbReference>
<evidence type="ECO:0000256" key="1">
    <source>
        <dbReference type="ARBA" id="ARBA00003257"/>
    </source>
</evidence>
<geneLocation type="mitochondrion" evidence="12"/>
<evidence type="ECO:0000259" key="11">
    <source>
        <dbReference type="Pfam" id="PF00361"/>
    </source>
</evidence>
<keyword evidence="6 10" id="KW-0812">Transmembrane</keyword>
<keyword evidence="10" id="KW-0520">NAD</keyword>
<dbReference type="PRINTS" id="PR01437">
    <property type="entry name" value="NUOXDRDTASE4"/>
</dbReference>
<dbReference type="GO" id="GO:0048039">
    <property type="term" value="F:ubiquinone binding"/>
    <property type="evidence" value="ECO:0007669"/>
    <property type="project" value="TreeGrafter"/>
</dbReference>
<dbReference type="GO" id="GO:0015990">
    <property type="term" value="P:electron transport coupled proton transport"/>
    <property type="evidence" value="ECO:0007669"/>
    <property type="project" value="TreeGrafter"/>
</dbReference>
<evidence type="ECO:0000256" key="2">
    <source>
        <dbReference type="ARBA" id="ARBA00004141"/>
    </source>
</evidence>
<dbReference type="InterPro" id="IPR010227">
    <property type="entry name" value="NADH_Q_OxRdtase_chainM/4"/>
</dbReference>
<name>A0A343FMZ2_9CNID</name>
<feature type="transmembrane region" description="Helical" evidence="10">
    <location>
        <begin position="47"/>
        <end position="65"/>
    </location>
</feature>
<keyword evidence="8 10" id="KW-0472">Membrane</keyword>
<proteinExistence type="inferred from homology"/>
<dbReference type="EC" id="7.1.1.2" evidence="4 10"/>
<evidence type="ECO:0000256" key="9">
    <source>
        <dbReference type="ARBA" id="ARBA00049551"/>
    </source>
</evidence>
<dbReference type="GO" id="GO:0042773">
    <property type="term" value="P:ATP synthesis coupled electron transport"/>
    <property type="evidence" value="ECO:0007669"/>
    <property type="project" value="InterPro"/>
</dbReference>
<feature type="transmembrane region" description="Helical" evidence="10">
    <location>
        <begin position="130"/>
        <end position="150"/>
    </location>
</feature>
<organism evidence="12">
    <name type="scientific">Nemopilema nomurai</name>
    <dbReference type="NCBI Taxonomy" id="321803"/>
    <lineage>
        <taxon>Eukaryota</taxon>
        <taxon>Metazoa</taxon>
        <taxon>Cnidaria</taxon>
        <taxon>Scyphozoa</taxon>
        <taxon>Rhizostomeae</taxon>
        <taxon>Rhizostomatidae</taxon>
        <taxon>Nemopilema</taxon>
    </lineage>
</organism>
<feature type="transmembrane region" description="Helical" evidence="10">
    <location>
        <begin position="208"/>
        <end position="230"/>
    </location>
</feature>
<keyword evidence="10" id="KW-0249">Electron transport</keyword>
<evidence type="ECO:0000256" key="5">
    <source>
        <dbReference type="ARBA" id="ARBA00021006"/>
    </source>
</evidence>
<dbReference type="GO" id="GO:0031966">
    <property type="term" value="C:mitochondrial membrane"/>
    <property type="evidence" value="ECO:0007669"/>
    <property type="project" value="UniProtKB-SubCell"/>
</dbReference>
<comment type="similarity">
    <text evidence="3 10">Belongs to the complex I subunit 4 family.</text>
</comment>
<evidence type="ECO:0000256" key="4">
    <source>
        <dbReference type="ARBA" id="ARBA00012944"/>
    </source>
</evidence>
<evidence type="ECO:0000256" key="7">
    <source>
        <dbReference type="ARBA" id="ARBA00022989"/>
    </source>
</evidence>
<gene>
    <name evidence="12" type="primary">nad4</name>
</gene>
<comment type="subcellular location">
    <subcellularLocation>
        <location evidence="2">Membrane</location>
        <topology evidence="2">Multi-pass membrane protein</topology>
    </subcellularLocation>
    <subcellularLocation>
        <location evidence="10">Mitochondrion membrane</location>
        <topology evidence="10">Multi-pass membrane protein</topology>
    </subcellularLocation>
</comment>
<feature type="transmembrane region" description="Helical" evidence="10">
    <location>
        <begin position="98"/>
        <end position="118"/>
    </location>
</feature>
<feature type="domain" description="NADH:quinone oxidoreductase/Mrp antiporter transmembrane" evidence="11">
    <location>
        <begin position="94"/>
        <end position="375"/>
    </location>
</feature>
<protein>
    <recommendedName>
        <fullName evidence="5 10">NADH-ubiquinone oxidoreductase chain 4</fullName>
        <ecNumber evidence="4 10">7.1.1.2</ecNumber>
    </recommendedName>
</protein>
<evidence type="ECO:0000256" key="6">
    <source>
        <dbReference type="ARBA" id="ARBA00022692"/>
    </source>
</evidence>
<evidence type="ECO:0000256" key="3">
    <source>
        <dbReference type="ARBA" id="ARBA00009025"/>
    </source>
</evidence>
<evidence type="ECO:0000256" key="10">
    <source>
        <dbReference type="RuleBase" id="RU003297"/>
    </source>
</evidence>
<comment type="function">
    <text evidence="1">Core subunit of the mitochondrial membrane respiratory chain NADH dehydrogenase (Complex I) that is believed to belong to the minimal assembly required for catalysis. Complex I functions in the transfer of electrons from NADH to the respiratory chain. The immediate electron acceptor for the enzyme is believed to be ubiquinone.</text>
</comment>
<evidence type="ECO:0000256" key="8">
    <source>
        <dbReference type="ARBA" id="ARBA00023136"/>
    </source>
</evidence>